<organism evidence="2 3">
    <name type="scientific">Eleginops maclovinus</name>
    <name type="common">Patagonian blennie</name>
    <name type="synonym">Eleginus maclovinus</name>
    <dbReference type="NCBI Taxonomy" id="56733"/>
    <lineage>
        <taxon>Eukaryota</taxon>
        <taxon>Metazoa</taxon>
        <taxon>Chordata</taxon>
        <taxon>Craniata</taxon>
        <taxon>Vertebrata</taxon>
        <taxon>Euteleostomi</taxon>
        <taxon>Actinopterygii</taxon>
        <taxon>Neopterygii</taxon>
        <taxon>Teleostei</taxon>
        <taxon>Neoteleostei</taxon>
        <taxon>Acanthomorphata</taxon>
        <taxon>Eupercaria</taxon>
        <taxon>Perciformes</taxon>
        <taxon>Notothenioidei</taxon>
        <taxon>Eleginopidae</taxon>
        <taxon>Eleginops</taxon>
    </lineage>
</organism>
<feature type="region of interest" description="Disordered" evidence="1">
    <location>
        <begin position="27"/>
        <end position="51"/>
    </location>
</feature>
<protein>
    <submittedName>
        <fullName evidence="2">Uncharacterized protein</fullName>
    </submittedName>
</protein>
<keyword evidence="3" id="KW-1185">Reference proteome</keyword>
<dbReference type="AlphaFoldDB" id="A0AAN7XTC3"/>
<reference evidence="2 3" key="2">
    <citation type="journal article" date="2023" name="Mol. Biol. Evol.">
        <title>Genomics of Secondarily Temperate Adaptation in the Only Non-Antarctic Icefish.</title>
        <authorList>
            <person name="Rivera-Colon A.G."/>
            <person name="Rayamajhi N."/>
            <person name="Minhas B.F."/>
            <person name="Madrigal G."/>
            <person name="Bilyk K.T."/>
            <person name="Yoon V."/>
            <person name="Hune M."/>
            <person name="Gregory S."/>
            <person name="Cheng C.H.C."/>
            <person name="Catchen J.M."/>
        </authorList>
    </citation>
    <scope>NUCLEOTIDE SEQUENCE [LARGE SCALE GENOMIC DNA]</scope>
    <source>
        <strain evidence="2">JMC-PN-2008</strain>
    </source>
</reference>
<name>A0AAN7XTC3_ELEMC</name>
<evidence type="ECO:0000256" key="1">
    <source>
        <dbReference type="SAM" id="MobiDB-lite"/>
    </source>
</evidence>
<accession>A0AAN7XTC3</accession>
<gene>
    <name evidence="2" type="ORF">PBY51_019819</name>
</gene>
<sequence>MNLDPQAQKGRGKVMFLWRKRRTDSCYADSAAPHTGSSDLHQETPPVPSVEKVPEPVLDCRQPVRPALYQQIVVCRSF</sequence>
<dbReference type="Proteomes" id="UP001346869">
    <property type="component" value="Unassembled WGS sequence"/>
</dbReference>
<evidence type="ECO:0000313" key="2">
    <source>
        <dbReference type="EMBL" id="KAK5865555.1"/>
    </source>
</evidence>
<reference evidence="2 3" key="1">
    <citation type="journal article" date="2023" name="Genes (Basel)">
        <title>Chromosome-Level Genome Assembly and Circadian Gene Repertoire of the Patagonia Blennie Eleginops maclovinus-The Closest Ancestral Proxy of Antarctic Cryonotothenioids.</title>
        <authorList>
            <person name="Cheng C.C."/>
            <person name="Rivera-Colon A.G."/>
            <person name="Minhas B.F."/>
            <person name="Wilson L."/>
            <person name="Rayamajhi N."/>
            <person name="Vargas-Chacoff L."/>
            <person name="Catchen J.M."/>
        </authorList>
    </citation>
    <scope>NUCLEOTIDE SEQUENCE [LARGE SCALE GENOMIC DNA]</scope>
    <source>
        <strain evidence="2">JMC-PN-2008</strain>
    </source>
</reference>
<evidence type="ECO:0000313" key="3">
    <source>
        <dbReference type="Proteomes" id="UP001346869"/>
    </source>
</evidence>
<dbReference type="EMBL" id="JAUZQC010000009">
    <property type="protein sequence ID" value="KAK5865555.1"/>
    <property type="molecule type" value="Genomic_DNA"/>
</dbReference>
<comment type="caution">
    <text evidence="2">The sequence shown here is derived from an EMBL/GenBank/DDBJ whole genome shotgun (WGS) entry which is preliminary data.</text>
</comment>
<proteinExistence type="predicted"/>